<sequence>MRNTLNDKVYECMGKCELFKPIMPQKIFTDMYQFYQAQQVVPTSSYVDVSLFQSGGMTDLQLLGPKLDHNQSPLLHINQQSSHMSNQFAGFNPAIATTINGSKTSILLQKTPPNIGELTNLQVAKLNEDLNQSSSSVIVDKARIQQYASAQSLNERYKGRQKGAQSVENRFNGSGGQGGLIGNSIIGSRLGIQGQYNIPQIQNNGISLIENSPSIPNNDLSYSEQLKSRNVVSNLNFNHTALIRGTQNSSQIGSQNIISGQIKKSYTNQRISNRFLNNSNYQQPAQLPLILPNDAPSQASVTVSTLQALKKNSSNTQYAVNRKDQQTAVFKEAAMQTFQFNGGGSKDEGTSAQEDRRNSKVSSGGFKNQGINTMSSGMNPPEIIAFAPIGDQIQ</sequence>
<evidence type="ECO:0000313" key="3">
    <source>
        <dbReference type="Proteomes" id="UP000785679"/>
    </source>
</evidence>
<dbReference type="AlphaFoldDB" id="A0A8J8P1H6"/>
<dbReference type="EMBL" id="RRYP01001735">
    <property type="protein sequence ID" value="TNV85553.1"/>
    <property type="molecule type" value="Genomic_DNA"/>
</dbReference>
<dbReference type="Proteomes" id="UP000785679">
    <property type="component" value="Unassembled WGS sequence"/>
</dbReference>
<name>A0A8J8P1H6_HALGN</name>
<organism evidence="2 3">
    <name type="scientific">Halteria grandinella</name>
    <dbReference type="NCBI Taxonomy" id="5974"/>
    <lineage>
        <taxon>Eukaryota</taxon>
        <taxon>Sar</taxon>
        <taxon>Alveolata</taxon>
        <taxon>Ciliophora</taxon>
        <taxon>Intramacronucleata</taxon>
        <taxon>Spirotrichea</taxon>
        <taxon>Stichotrichia</taxon>
        <taxon>Sporadotrichida</taxon>
        <taxon>Halteriidae</taxon>
        <taxon>Halteria</taxon>
    </lineage>
</organism>
<feature type="compositionally biased region" description="Basic and acidic residues" evidence="1">
    <location>
        <begin position="345"/>
        <end position="358"/>
    </location>
</feature>
<comment type="caution">
    <text evidence="2">The sequence shown here is derived from an EMBL/GenBank/DDBJ whole genome shotgun (WGS) entry which is preliminary data.</text>
</comment>
<protein>
    <submittedName>
        <fullName evidence="2">Uncharacterized protein</fullName>
    </submittedName>
</protein>
<reference evidence="2" key="1">
    <citation type="submission" date="2019-06" db="EMBL/GenBank/DDBJ databases">
        <authorList>
            <person name="Zheng W."/>
        </authorList>
    </citation>
    <scope>NUCLEOTIDE SEQUENCE</scope>
    <source>
        <strain evidence="2">QDHG01</strain>
    </source>
</reference>
<feature type="compositionally biased region" description="Polar residues" evidence="1">
    <location>
        <begin position="360"/>
        <end position="378"/>
    </location>
</feature>
<evidence type="ECO:0000313" key="2">
    <source>
        <dbReference type="EMBL" id="TNV85553.1"/>
    </source>
</evidence>
<feature type="region of interest" description="Disordered" evidence="1">
    <location>
        <begin position="339"/>
        <end position="394"/>
    </location>
</feature>
<evidence type="ECO:0000256" key="1">
    <source>
        <dbReference type="SAM" id="MobiDB-lite"/>
    </source>
</evidence>
<proteinExistence type="predicted"/>
<gene>
    <name evidence="2" type="ORF">FGO68_gene10090</name>
</gene>
<keyword evidence="3" id="KW-1185">Reference proteome</keyword>
<accession>A0A8J8P1H6</accession>